<evidence type="ECO:0000313" key="2">
    <source>
        <dbReference type="Proteomes" id="UP000606786"/>
    </source>
</evidence>
<keyword evidence="2" id="KW-1185">Reference proteome</keyword>
<dbReference type="EMBL" id="CAJHJT010000012">
    <property type="protein sequence ID" value="CAD6997687.1"/>
    <property type="molecule type" value="Genomic_DNA"/>
</dbReference>
<dbReference type="Proteomes" id="UP000606786">
    <property type="component" value="Unassembled WGS sequence"/>
</dbReference>
<protein>
    <submittedName>
        <fullName evidence="1">(Mediterranean fruit fly) hypothetical protein</fullName>
    </submittedName>
</protein>
<proteinExistence type="predicted"/>
<evidence type="ECO:0000313" key="1">
    <source>
        <dbReference type="EMBL" id="CAD6997687.1"/>
    </source>
</evidence>
<gene>
    <name evidence="1" type="ORF">CCAP1982_LOCUS6318</name>
</gene>
<reference evidence="1" key="1">
    <citation type="submission" date="2020-11" db="EMBL/GenBank/DDBJ databases">
        <authorList>
            <person name="Whitehead M."/>
        </authorList>
    </citation>
    <scope>NUCLEOTIDE SEQUENCE</scope>
    <source>
        <strain evidence="1">EGII</strain>
    </source>
</reference>
<sequence length="131" mass="14732">MGIFICISRSGSTRCVINTKFGSKKKILKACSDRVVFPDELEVLLINARDPAEEGEIYGSSFSDAISGKDEDGGVFEYISSELTAFYFNNETFIEDLYLAVIEQEETRLCQYFPAEEKKKCKNKLSAISKL</sequence>
<name>A0A811UIL3_CERCA</name>
<accession>A0A811UIL3</accession>
<organism evidence="1 2">
    <name type="scientific">Ceratitis capitata</name>
    <name type="common">Mediterranean fruit fly</name>
    <name type="synonym">Tephritis capitata</name>
    <dbReference type="NCBI Taxonomy" id="7213"/>
    <lineage>
        <taxon>Eukaryota</taxon>
        <taxon>Metazoa</taxon>
        <taxon>Ecdysozoa</taxon>
        <taxon>Arthropoda</taxon>
        <taxon>Hexapoda</taxon>
        <taxon>Insecta</taxon>
        <taxon>Pterygota</taxon>
        <taxon>Neoptera</taxon>
        <taxon>Endopterygota</taxon>
        <taxon>Diptera</taxon>
        <taxon>Brachycera</taxon>
        <taxon>Muscomorpha</taxon>
        <taxon>Tephritoidea</taxon>
        <taxon>Tephritidae</taxon>
        <taxon>Ceratitis</taxon>
        <taxon>Ceratitis</taxon>
    </lineage>
</organism>
<comment type="caution">
    <text evidence="1">The sequence shown here is derived from an EMBL/GenBank/DDBJ whole genome shotgun (WGS) entry which is preliminary data.</text>
</comment>
<dbReference type="AlphaFoldDB" id="A0A811UIL3"/>